<dbReference type="InterPro" id="IPR020084">
    <property type="entry name" value="NUDIX_hydrolase_CS"/>
</dbReference>
<dbReference type="Gene3D" id="3.90.79.10">
    <property type="entry name" value="Nucleoside Triphosphate Pyrophosphohydrolase"/>
    <property type="match status" value="1"/>
</dbReference>
<dbReference type="EMBL" id="QKUF01000019">
    <property type="protein sequence ID" value="PZW25295.1"/>
    <property type="molecule type" value="Genomic_DNA"/>
</dbReference>
<keyword evidence="2 3" id="KW-0378">Hydrolase</keyword>
<evidence type="ECO:0000259" key="4">
    <source>
        <dbReference type="PROSITE" id="PS51462"/>
    </source>
</evidence>
<evidence type="ECO:0000313" key="5">
    <source>
        <dbReference type="EMBL" id="PZW25295.1"/>
    </source>
</evidence>
<evidence type="ECO:0000256" key="2">
    <source>
        <dbReference type="ARBA" id="ARBA00022801"/>
    </source>
</evidence>
<feature type="domain" description="Nudix hydrolase" evidence="4">
    <location>
        <begin position="6"/>
        <end position="139"/>
    </location>
</feature>
<evidence type="ECO:0000256" key="1">
    <source>
        <dbReference type="ARBA" id="ARBA00001946"/>
    </source>
</evidence>
<reference evidence="5 6" key="1">
    <citation type="submission" date="2018-06" db="EMBL/GenBank/DDBJ databases">
        <title>Genomic Encyclopedia of Archaeal and Bacterial Type Strains, Phase II (KMG-II): from individual species to whole genera.</title>
        <authorList>
            <person name="Goeker M."/>
        </authorList>
    </citation>
    <scope>NUCLEOTIDE SEQUENCE [LARGE SCALE GENOMIC DNA]</scope>
    <source>
        <strain evidence="5 6">ATCC BAA-1881</strain>
    </source>
</reference>
<dbReference type="AlphaFoldDB" id="A0A326UET4"/>
<comment type="cofactor">
    <cofactor evidence="1">
        <name>Mg(2+)</name>
        <dbReference type="ChEBI" id="CHEBI:18420"/>
    </cofactor>
</comment>
<proteinExistence type="inferred from homology"/>
<dbReference type="SUPFAM" id="SSF55811">
    <property type="entry name" value="Nudix"/>
    <property type="match status" value="1"/>
</dbReference>
<gene>
    <name evidence="5" type="ORF">EI42_04347</name>
</gene>
<protein>
    <submittedName>
        <fullName evidence="5">Mutator protein MutT</fullName>
    </submittedName>
</protein>
<accession>A0A326UET4</accession>
<evidence type="ECO:0000313" key="6">
    <source>
        <dbReference type="Proteomes" id="UP000248806"/>
    </source>
</evidence>
<dbReference type="InterPro" id="IPR000086">
    <property type="entry name" value="NUDIX_hydrolase_dom"/>
</dbReference>
<dbReference type="PRINTS" id="PR00502">
    <property type="entry name" value="NUDIXFAMILY"/>
</dbReference>
<dbReference type="PROSITE" id="PS51462">
    <property type="entry name" value="NUDIX"/>
    <property type="match status" value="1"/>
</dbReference>
<dbReference type="PROSITE" id="PS00893">
    <property type="entry name" value="NUDIX_BOX"/>
    <property type="match status" value="1"/>
</dbReference>
<dbReference type="GO" id="GO:0016787">
    <property type="term" value="F:hydrolase activity"/>
    <property type="evidence" value="ECO:0007669"/>
    <property type="project" value="UniProtKB-KW"/>
</dbReference>
<dbReference type="Pfam" id="PF00293">
    <property type="entry name" value="NUDIX"/>
    <property type="match status" value="1"/>
</dbReference>
<dbReference type="InterPro" id="IPR020476">
    <property type="entry name" value="Nudix_hydrolase"/>
</dbReference>
<keyword evidence="6" id="KW-1185">Reference proteome</keyword>
<evidence type="ECO:0000256" key="3">
    <source>
        <dbReference type="RuleBase" id="RU003476"/>
    </source>
</evidence>
<dbReference type="InterPro" id="IPR015797">
    <property type="entry name" value="NUDIX_hydrolase-like_dom_sf"/>
</dbReference>
<dbReference type="PANTHER" id="PTHR43046">
    <property type="entry name" value="GDP-MANNOSE MANNOSYL HYDROLASE"/>
    <property type="match status" value="1"/>
</dbReference>
<comment type="caution">
    <text evidence="5">The sequence shown here is derived from an EMBL/GenBank/DDBJ whole genome shotgun (WGS) entry which is preliminary data.</text>
</comment>
<sequence>MEQKIRDHHIAVVLVIDQQGQLLMQHRDGTANPWPHKWGLPGGGIEPGETPEEAARRELEEETGLKVHGNLKLFWESILPANPLPGVYRQWHVYSVQTQARQEDIVLGEGQAMVFTPLERVLDLDLIPTVRLIIERFLEQANQ</sequence>
<dbReference type="Proteomes" id="UP000248806">
    <property type="component" value="Unassembled WGS sequence"/>
</dbReference>
<name>A0A326UET4_THEHA</name>
<organism evidence="5 6">
    <name type="scientific">Thermosporothrix hazakensis</name>
    <dbReference type="NCBI Taxonomy" id="644383"/>
    <lineage>
        <taxon>Bacteria</taxon>
        <taxon>Bacillati</taxon>
        <taxon>Chloroflexota</taxon>
        <taxon>Ktedonobacteria</taxon>
        <taxon>Ktedonobacterales</taxon>
        <taxon>Thermosporotrichaceae</taxon>
        <taxon>Thermosporothrix</taxon>
    </lineage>
</organism>
<comment type="similarity">
    <text evidence="3">Belongs to the Nudix hydrolase family.</text>
</comment>
<dbReference type="PANTHER" id="PTHR43046:SF2">
    <property type="entry name" value="8-OXO-DGTP DIPHOSPHATASE-RELATED"/>
    <property type="match status" value="1"/>
</dbReference>
<dbReference type="RefSeq" id="WP_211326295.1">
    <property type="nucleotide sequence ID" value="NZ_BIFX01000002.1"/>
</dbReference>